<keyword evidence="1" id="KW-0812">Transmembrane</keyword>
<keyword evidence="1" id="KW-0472">Membrane</keyword>
<keyword evidence="1" id="KW-1133">Transmembrane helix</keyword>
<proteinExistence type="predicted"/>
<dbReference type="Proteomes" id="UP000887566">
    <property type="component" value="Unplaced"/>
</dbReference>
<dbReference type="AlphaFoldDB" id="A0A914W1P4"/>
<organism evidence="2 3">
    <name type="scientific">Plectus sambesii</name>
    <dbReference type="NCBI Taxonomy" id="2011161"/>
    <lineage>
        <taxon>Eukaryota</taxon>
        <taxon>Metazoa</taxon>
        <taxon>Ecdysozoa</taxon>
        <taxon>Nematoda</taxon>
        <taxon>Chromadorea</taxon>
        <taxon>Plectida</taxon>
        <taxon>Plectina</taxon>
        <taxon>Plectoidea</taxon>
        <taxon>Plectidae</taxon>
        <taxon>Plectus</taxon>
    </lineage>
</organism>
<accession>A0A914W1P4</accession>
<keyword evidence="2" id="KW-1185">Reference proteome</keyword>
<protein>
    <submittedName>
        <fullName evidence="3">Secreted protein</fullName>
    </submittedName>
</protein>
<feature type="transmembrane region" description="Helical" evidence="1">
    <location>
        <begin position="12"/>
        <end position="32"/>
    </location>
</feature>
<sequence length="71" mass="7849">MRPHCRPSVPLIGRSVAPPVVVVVVVVVVYCSDSVRIAGAYRESELPASRSSLFPRRRRQIESTGPRSTFN</sequence>
<name>A0A914W1P4_9BILA</name>
<evidence type="ECO:0000256" key="1">
    <source>
        <dbReference type="SAM" id="Phobius"/>
    </source>
</evidence>
<evidence type="ECO:0000313" key="2">
    <source>
        <dbReference type="Proteomes" id="UP000887566"/>
    </source>
</evidence>
<reference evidence="3" key="1">
    <citation type="submission" date="2022-11" db="UniProtKB">
        <authorList>
            <consortium name="WormBaseParasite"/>
        </authorList>
    </citation>
    <scope>IDENTIFICATION</scope>
</reference>
<evidence type="ECO:0000313" key="3">
    <source>
        <dbReference type="WBParaSite" id="PSAMB.scaffold2837size20940.g19336.t1"/>
    </source>
</evidence>
<dbReference type="WBParaSite" id="PSAMB.scaffold2837size20940.g19336.t1">
    <property type="protein sequence ID" value="PSAMB.scaffold2837size20940.g19336.t1"/>
    <property type="gene ID" value="PSAMB.scaffold2837size20940.g19336"/>
</dbReference>